<evidence type="ECO:0000256" key="6">
    <source>
        <dbReference type="ARBA" id="ARBA00022958"/>
    </source>
</evidence>
<keyword evidence="6 11" id="KW-0630">Potassium</keyword>
<dbReference type="GO" id="GO:0005242">
    <property type="term" value="F:inward rectifier potassium channel activity"/>
    <property type="evidence" value="ECO:0007669"/>
    <property type="project" value="InterPro"/>
</dbReference>
<dbReference type="GeneID" id="16070993"/>
<dbReference type="GO" id="GO:0005886">
    <property type="term" value="C:plasma membrane"/>
    <property type="evidence" value="ECO:0007669"/>
    <property type="project" value="TreeGrafter"/>
</dbReference>
<sequence length="682" mass="74390">MGDSQDLHHTPSLHASDAVPTAEAPVQGKPPPLLQQHLQPPQSAVPGLFDADTVDAPMSASSEERARTTLFNTIANANISPPPSSSALASSDFEAPDSEQLTPLSPLSPPETTTAAATPAEVTTAEQPKATPSTAHAAQQNGSGILKARGSPSPPRRRNASNVSFSLKPTLVTDTSPTAAHSTSHSSSSSSSSPSSATPPAQRPGSQSPPSPPSPPSPSHDEASSASHDGRWANMRARFSPWNRLLFALGRQPAVRPQESLEDDEYEYGDDYDDEDGDEESGGDSQGGDSAGSDGALGTSYGNDVQLCPHTQQHTVDLKNQNLKRRRRRSRMNMLPKHTVGLDWMQVMRTRTQLLNQQFSANMNLVFVALESSWVYLALFYFAGVFLAATILAALFYACECRESLDFGRVLLLVAQQIMTGPAFIESGDIATPDLSHGCIILGFLSSTTTIIFQAFLLSMAVRKLMKPRTAITFTRKLVVNTRDGVPCLQARILNLRGNLISDVQVNATRSRRVRTREGENYYKIEKLKFEGPHMMKFPGIFTHRIDESSPLYEEFSKKSFVGGFVWVEFTGYDHVLTEQVHQLWLFELPGDVMPCSRFADMVVKGTTEAITDGTYRMIINMANFNKIVRLHSNSQCCKLCRTGCPFGSQAQRRATLGERDAGALSRGTPRNEEAAPDEKKH</sequence>
<evidence type="ECO:0000256" key="9">
    <source>
        <dbReference type="ARBA" id="ARBA00023136"/>
    </source>
</evidence>
<evidence type="ECO:0000256" key="2">
    <source>
        <dbReference type="ARBA" id="ARBA00022448"/>
    </source>
</evidence>
<dbReference type="Proteomes" id="UP000007799">
    <property type="component" value="Unassembled WGS sequence"/>
</dbReference>
<feature type="compositionally biased region" description="Basic and acidic residues" evidence="12">
    <location>
        <begin position="219"/>
        <end position="230"/>
    </location>
</feature>
<keyword evidence="7 13" id="KW-1133">Transmembrane helix</keyword>
<dbReference type="GO" id="GO:1990573">
    <property type="term" value="P:potassium ion import across plasma membrane"/>
    <property type="evidence" value="ECO:0007669"/>
    <property type="project" value="TreeGrafter"/>
</dbReference>
<dbReference type="eggNOG" id="KOG3827">
    <property type="taxonomic scope" value="Eukaryota"/>
</dbReference>
<feature type="region of interest" description="Disordered" evidence="12">
    <location>
        <begin position="1"/>
        <end position="230"/>
    </location>
</feature>
<accession>F2UKA0</accession>
<keyword evidence="5 11" id="KW-0851">Voltage-gated channel</keyword>
<dbReference type="Pfam" id="PF17655">
    <property type="entry name" value="IRK_C"/>
    <property type="match status" value="1"/>
</dbReference>
<keyword evidence="9 13" id="KW-0472">Membrane</keyword>
<dbReference type="InterPro" id="IPR013518">
    <property type="entry name" value="K_chnl_inward-rec_Kir_cyto"/>
</dbReference>
<dbReference type="InterPro" id="IPR041647">
    <property type="entry name" value="IRK_C"/>
</dbReference>
<dbReference type="RefSeq" id="XP_004990437.1">
    <property type="nucleotide sequence ID" value="XM_004990380.1"/>
</dbReference>
<evidence type="ECO:0000256" key="10">
    <source>
        <dbReference type="ARBA" id="ARBA00023303"/>
    </source>
</evidence>
<proteinExistence type="inferred from homology"/>
<evidence type="ECO:0000259" key="14">
    <source>
        <dbReference type="Pfam" id="PF17655"/>
    </source>
</evidence>
<dbReference type="GO" id="GO:0034765">
    <property type="term" value="P:regulation of monoatomic ion transmembrane transport"/>
    <property type="evidence" value="ECO:0007669"/>
    <property type="project" value="TreeGrafter"/>
</dbReference>
<dbReference type="AlphaFoldDB" id="F2UKA0"/>
<keyword evidence="2 11" id="KW-0813">Transport</keyword>
<keyword evidence="4 11" id="KW-0812">Transmembrane</keyword>
<name>F2UKA0_SALR5</name>
<evidence type="ECO:0000256" key="3">
    <source>
        <dbReference type="ARBA" id="ARBA00022538"/>
    </source>
</evidence>
<dbReference type="STRING" id="946362.F2UKA0"/>
<evidence type="ECO:0000256" key="1">
    <source>
        <dbReference type="ARBA" id="ARBA00004141"/>
    </source>
</evidence>
<keyword evidence="3 11" id="KW-0633">Potassium transport</keyword>
<evidence type="ECO:0000256" key="5">
    <source>
        <dbReference type="ARBA" id="ARBA00022882"/>
    </source>
</evidence>
<feature type="domain" description="Inward rectifier potassium channel C-terminal" evidence="14">
    <location>
        <begin position="472"/>
        <end position="634"/>
    </location>
</feature>
<evidence type="ECO:0000313" key="16">
    <source>
        <dbReference type="Proteomes" id="UP000007799"/>
    </source>
</evidence>
<gene>
    <name evidence="15" type="ORF">PTSG_08647</name>
</gene>
<dbReference type="Gene3D" id="2.60.40.1400">
    <property type="entry name" value="G protein-activated inward rectifier potassium channel 1"/>
    <property type="match status" value="1"/>
</dbReference>
<comment type="similarity">
    <text evidence="11">Belongs to the inward rectifier-type potassium channel (TC 1.A.2.1) family.</text>
</comment>
<evidence type="ECO:0000256" key="8">
    <source>
        <dbReference type="ARBA" id="ARBA00023065"/>
    </source>
</evidence>
<evidence type="ECO:0000256" key="11">
    <source>
        <dbReference type="RuleBase" id="RU003822"/>
    </source>
</evidence>
<feature type="region of interest" description="Disordered" evidence="12">
    <location>
        <begin position="254"/>
        <end position="304"/>
    </location>
</feature>
<reference evidence="15" key="1">
    <citation type="submission" date="2009-08" db="EMBL/GenBank/DDBJ databases">
        <title>Annotation of Salpingoeca rosetta.</title>
        <authorList>
            <consortium name="The Broad Institute Genome Sequencing Platform"/>
            <person name="Russ C."/>
            <person name="Cuomo C."/>
            <person name="Burger G."/>
            <person name="Gray M.W."/>
            <person name="Holland P.W.H."/>
            <person name="King N."/>
            <person name="Lang F.B.F."/>
            <person name="Roger A.J."/>
            <person name="Ruiz-Trillo I."/>
            <person name="Young S.K."/>
            <person name="Zeng Q."/>
            <person name="Gargeya S."/>
            <person name="Alvarado L."/>
            <person name="Berlin A."/>
            <person name="Chapman S.B."/>
            <person name="Chen Z."/>
            <person name="Freedman E."/>
            <person name="Gellesch M."/>
            <person name="Goldberg J."/>
            <person name="Griggs A."/>
            <person name="Gujja S."/>
            <person name="Heilman E."/>
            <person name="Heiman D."/>
            <person name="Howarth C."/>
            <person name="Mehta T."/>
            <person name="Neiman D."/>
            <person name="Pearson M."/>
            <person name="Roberts A."/>
            <person name="Saif S."/>
            <person name="Shea T."/>
            <person name="Shenoy N."/>
            <person name="Sisk P."/>
            <person name="Stolte C."/>
            <person name="Sykes S."/>
            <person name="White J."/>
            <person name="Yandava C."/>
            <person name="Haas B."/>
            <person name="Nusbaum C."/>
            <person name="Birren B."/>
        </authorList>
    </citation>
    <scope>NUCLEOTIDE SEQUENCE [LARGE SCALE GENOMIC DNA]</scope>
    <source>
        <strain evidence="15">ATCC 50818</strain>
    </source>
</reference>
<feature type="region of interest" description="Disordered" evidence="12">
    <location>
        <begin position="658"/>
        <end position="682"/>
    </location>
</feature>
<dbReference type="SUPFAM" id="SSF81296">
    <property type="entry name" value="E set domains"/>
    <property type="match status" value="1"/>
</dbReference>
<dbReference type="KEGG" id="sre:PTSG_08647"/>
<evidence type="ECO:0000256" key="4">
    <source>
        <dbReference type="ARBA" id="ARBA00022692"/>
    </source>
</evidence>
<feature type="compositionally biased region" description="Acidic residues" evidence="12">
    <location>
        <begin position="260"/>
        <end position="282"/>
    </location>
</feature>
<feature type="transmembrane region" description="Helical" evidence="13">
    <location>
        <begin position="440"/>
        <end position="462"/>
    </location>
</feature>
<evidence type="ECO:0000313" key="15">
    <source>
        <dbReference type="EMBL" id="EGD77549.1"/>
    </source>
</evidence>
<dbReference type="EMBL" id="GL832978">
    <property type="protein sequence ID" value="EGD77549.1"/>
    <property type="molecule type" value="Genomic_DNA"/>
</dbReference>
<dbReference type="InParanoid" id="F2UKA0"/>
<feature type="compositionally biased region" description="Low complexity" evidence="12">
    <location>
        <begin position="101"/>
        <end position="126"/>
    </location>
</feature>
<keyword evidence="10 11" id="KW-0407">Ion channel</keyword>
<feature type="transmembrane region" description="Helical" evidence="13">
    <location>
        <begin position="374"/>
        <end position="398"/>
    </location>
</feature>
<protein>
    <recommendedName>
        <fullName evidence="14">Inward rectifier potassium channel C-terminal domain-containing protein</fullName>
    </recommendedName>
</protein>
<dbReference type="PANTHER" id="PTHR11767:SF102">
    <property type="entry name" value="INWARDLY RECTIFYING POTASSIUM CHANNEL 1, ISOFORM F"/>
    <property type="match status" value="1"/>
</dbReference>
<dbReference type="PANTHER" id="PTHR11767">
    <property type="entry name" value="INWARD RECTIFIER POTASSIUM CHANNEL"/>
    <property type="match status" value="1"/>
</dbReference>
<feature type="compositionally biased region" description="Basic and acidic residues" evidence="12">
    <location>
        <begin position="670"/>
        <end position="682"/>
    </location>
</feature>
<evidence type="ECO:0000256" key="13">
    <source>
        <dbReference type="SAM" id="Phobius"/>
    </source>
</evidence>
<evidence type="ECO:0000256" key="12">
    <source>
        <dbReference type="SAM" id="MobiDB-lite"/>
    </source>
</evidence>
<dbReference type="InterPro" id="IPR014756">
    <property type="entry name" value="Ig_E-set"/>
</dbReference>
<evidence type="ECO:0000256" key="7">
    <source>
        <dbReference type="ARBA" id="ARBA00022989"/>
    </source>
</evidence>
<keyword evidence="8 11" id="KW-0406">Ion transport</keyword>
<feature type="transmembrane region" description="Helical" evidence="13">
    <location>
        <begin position="410"/>
        <end position="428"/>
    </location>
</feature>
<dbReference type="GO" id="GO:0034702">
    <property type="term" value="C:monoatomic ion channel complex"/>
    <property type="evidence" value="ECO:0007669"/>
    <property type="project" value="UniProtKB-KW"/>
</dbReference>
<feature type="compositionally biased region" description="Pro residues" evidence="12">
    <location>
        <begin position="207"/>
        <end position="218"/>
    </location>
</feature>
<organism evidence="16">
    <name type="scientific">Salpingoeca rosetta (strain ATCC 50818 / BSB-021)</name>
    <dbReference type="NCBI Taxonomy" id="946362"/>
    <lineage>
        <taxon>Eukaryota</taxon>
        <taxon>Choanoflagellata</taxon>
        <taxon>Craspedida</taxon>
        <taxon>Salpingoecidae</taxon>
        <taxon>Salpingoeca</taxon>
    </lineage>
</organism>
<feature type="compositionally biased region" description="Polar residues" evidence="12">
    <location>
        <begin position="130"/>
        <end position="143"/>
    </location>
</feature>
<feature type="compositionally biased region" description="Low complexity" evidence="12">
    <location>
        <begin position="74"/>
        <end position="91"/>
    </location>
</feature>
<keyword evidence="16" id="KW-1185">Reference proteome</keyword>
<dbReference type="InterPro" id="IPR016449">
    <property type="entry name" value="K_chnl_inward-rec_Kir"/>
</dbReference>
<comment type="subcellular location">
    <subcellularLocation>
        <location evidence="1 11">Membrane</location>
        <topology evidence="1 11">Multi-pass membrane protein</topology>
    </subcellularLocation>
</comment>
<feature type="compositionally biased region" description="Low complexity" evidence="12">
    <location>
        <begin position="175"/>
        <end position="206"/>
    </location>
</feature>